<protein>
    <submittedName>
        <fullName evidence="2">Uncharacterized protein YpiB (UPF0302 family)</fullName>
    </submittedName>
</protein>
<dbReference type="InterPro" id="IPR014957">
    <property type="entry name" value="IDEAL_dom"/>
</dbReference>
<dbReference type="Proteomes" id="UP001549104">
    <property type="component" value="Unassembled WGS sequence"/>
</dbReference>
<evidence type="ECO:0000313" key="3">
    <source>
        <dbReference type="Proteomes" id="UP001549104"/>
    </source>
</evidence>
<evidence type="ECO:0000313" key="2">
    <source>
        <dbReference type="EMBL" id="MET3658888.1"/>
    </source>
</evidence>
<proteinExistence type="predicted"/>
<dbReference type="InterPro" id="IPR027393">
    <property type="entry name" value="Virus_scaffolding_prot_C"/>
</dbReference>
<keyword evidence="3" id="KW-1185">Reference proteome</keyword>
<reference evidence="2 3" key="1">
    <citation type="submission" date="2024-06" db="EMBL/GenBank/DDBJ databases">
        <title>Sorghum-associated microbial communities from plants grown in Nebraska, USA.</title>
        <authorList>
            <person name="Schachtman D."/>
        </authorList>
    </citation>
    <scope>NUCLEOTIDE SEQUENCE [LARGE SCALE GENOMIC DNA]</scope>
    <source>
        <strain evidence="2 3">1288</strain>
    </source>
</reference>
<accession>A0ABV2KCU0</accession>
<sequence length="98" mass="11456">MNNDHEREKFKRLMEGFSLAVYANALGEMGKINSRKLMAEMSEGFKMSREYLEHHPSIETDFTDKDMLLLQIDMALDDGDMEMFMQRTNELKGMEVLV</sequence>
<dbReference type="Pfam" id="PF08858">
    <property type="entry name" value="IDEAL"/>
    <property type="match status" value="1"/>
</dbReference>
<dbReference type="Gene3D" id="4.10.810.10">
    <property type="entry name" value="Virus Scaffolding Protein, Chain A"/>
    <property type="match status" value="1"/>
</dbReference>
<name>A0ABV2KCU0_SPOPS</name>
<organism evidence="2 3">
    <name type="scientific">Sporosarcina psychrophila</name>
    <name type="common">Bacillus psychrophilus</name>
    <dbReference type="NCBI Taxonomy" id="1476"/>
    <lineage>
        <taxon>Bacteria</taxon>
        <taxon>Bacillati</taxon>
        <taxon>Bacillota</taxon>
        <taxon>Bacilli</taxon>
        <taxon>Bacillales</taxon>
        <taxon>Caryophanaceae</taxon>
        <taxon>Sporosarcina</taxon>
    </lineage>
</organism>
<feature type="domain" description="IDEAL" evidence="1">
    <location>
        <begin position="65"/>
        <end position="91"/>
    </location>
</feature>
<comment type="caution">
    <text evidence="2">The sequence shown here is derived from an EMBL/GenBank/DDBJ whole genome shotgun (WGS) entry which is preliminary data.</text>
</comment>
<dbReference type="RefSeq" id="WP_354314510.1">
    <property type="nucleotide sequence ID" value="NZ_JBEPME010000007.1"/>
</dbReference>
<gene>
    <name evidence="2" type="ORF">ABIC55_004007</name>
</gene>
<dbReference type="EMBL" id="JBEPME010000007">
    <property type="protein sequence ID" value="MET3658888.1"/>
    <property type="molecule type" value="Genomic_DNA"/>
</dbReference>
<evidence type="ECO:0000259" key="1">
    <source>
        <dbReference type="Pfam" id="PF08858"/>
    </source>
</evidence>